<gene>
    <name evidence="2" type="ORF">Tci_013225</name>
</gene>
<feature type="region of interest" description="Disordered" evidence="1">
    <location>
        <begin position="163"/>
        <end position="189"/>
    </location>
</feature>
<reference evidence="2" key="1">
    <citation type="journal article" date="2019" name="Sci. Rep.">
        <title>Draft genome of Tanacetum cinerariifolium, the natural source of mosquito coil.</title>
        <authorList>
            <person name="Yamashiro T."/>
            <person name="Shiraishi A."/>
            <person name="Satake H."/>
            <person name="Nakayama K."/>
        </authorList>
    </citation>
    <scope>NUCLEOTIDE SEQUENCE</scope>
</reference>
<feature type="compositionally biased region" description="Polar residues" evidence="1">
    <location>
        <begin position="169"/>
        <end position="183"/>
    </location>
</feature>
<evidence type="ECO:0000256" key="1">
    <source>
        <dbReference type="SAM" id="MobiDB-lite"/>
    </source>
</evidence>
<dbReference type="AlphaFoldDB" id="A0A6L2JXJ5"/>
<proteinExistence type="predicted"/>
<accession>A0A6L2JXJ5</accession>
<protein>
    <submittedName>
        <fullName evidence="2">Protein vacuoleless1</fullName>
    </submittedName>
</protein>
<feature type="region of interest" description="Disordered" evidence="1">
    <location>
        <begin position="302"/>
        <end position="331"/>
    </location>
</feature>
<comment type="caution">
    <text evidence="2">The sequence shown here is derived from an EMBL/GenBank/DDBJ whole genome shotgun (WGS) entry which is preliminary data.</text>
</comment>
<organism evidence="2">
    <name type="scientific">Tanacetum cinerariifolium</name>
    <name type="common">Dalmatian daisy</name>
    <name type="synonym">Chrysanthemum cinerariifolium</name>
    <dbReference type="NCBI Taxonomy" id="118510"/>
    <lineage>
        <taxon>Eukaryota</taxon>
        <taxon>Viridiplantae</taxon>
        <taxon>Streptophyta</taxon>
        <taxon>Embryophyta</taxon>
        <taxon>Tracheophyta</taxon>
        <taxon>Spermatophyta</taxon>
        <taxon>Magnoliopsida</taxon>
        <taxon>eudicotyledons</taxon>
        <taxon>Gunneridae</taxon>
        <taxon>Pentapetalae</taxon>
        <taxon>asterids</taxon>
        <taxon>campanulids</taxon>
        <taxon>Asterales</taxon>
        <taxon>Asteraceae</taxon>
        <taxon>Asteroideae</taxon>
        <taxon>Anthemideae</taxon>
        <taxon>Anthemidinae</taxon>
        <taxon>Tanacetum</taxon>
    </lineage>
</organism>
<dbReference type="EMBL" id="BKCJ010001413">
    <property type="protein sequence ID" value="GEU41247.1"/>
    <property type="molecule type" value="Genomic_DNA"/>
</dbReference>
<evidence type="ECO:0000313" key="2">
    <source>
        <dbReference type="EMBL" id="GEU41247.1"/>
    </source>
</evidence>
<name>A0A6L2JXJ5_TANCI</name>
<sequence length="362" mass="40306">MRFYVSPSKKQKYKSRQVLCSVIKKGDNESPPSPRKSRLLNLKVVFMDLGEPHIFSNSSQNRAINNEGQNVTHIRVLWESPGGGVCHQSFHHNEHPRSQPLSQPFYAGYLTNVAMRTQNGVNDRPVKRRLLNKDTKESAYVNIGEAALKNIFIHSSSRTAMESRGPSFFSGNRSKRSAQQNQIGAEPYGFDAKRTKGENIYMYRNDQVGKRFDLVLSITEYHASGNLRVGRLVVKVPSFMVRVDSQKHIDFSLSSPIGEGKPGEVKRKNQKAAVKKAAYGNADEDDESCVIDLNVYKHAGRIGRGGTASSSQGRGRGSDRPVNITEEDEGKRRISGVGIAGSHENNDEGSVFRLIPYKSLIN</sequence>